<evidence type="ECO:0000256" key="4">
    <source>
        <dbReference type="ARBA" id="ARBA00009503"/>
    </source>
</evidence>
<dbReference type="PANTHER" id="PTHR20941:SF1">
    <property type="entry name" value="FOLIC ACID SYNTHESIS PROTEIN FOL1"/>
    <property type="match status" value="1"/>
</dbReference>
<dbReference type="RefSeq" id="WP_111537649.1">
    <property type="nucleotide sequence ID" value="NZ_QKZL01000010.1"/>
</dbReference>
<comment type="similarity">
    <text evidence="4 12">Belongs to the DHPS family.</text>
</comment>
<dbReference type="PROSITE" id="PS00793">
    <property type="entry name" value="DHPS_2"/>
    <property type="match status" value="1"/>
</dbReference>
<dbReference type="Proteomes" id="UP000248916">
    <property type="component" value="Unassembled WGS sequence"/>
</dbReference>
<comment type="cofactor">
    <cofactor evidence="2 12">
        <name>Mg(2+)</name>
        <dbReference type="ChEBI" id="CHEBI:18420"/>
    </cofactor>
</comment>
<dbReference type="InterPro" id="IPR000489">
    <property type="entry name" value="Pterin-binding_dom"/>
</dbReference>
<evidence type="ECO:0000256" key="7">
    <source>
        <dbReference type="ARBA" id="ARBA00022679"/>
    </source>
</evidence>
<dbReference type="InterPro" id="IPR045031">
    <property type="entry name" value="DHP_synth-like"/>
</dbReference>
<sequence length="336" mass="35470">MSYFRPLPQIGPHRPTEALSLAGGWAWFTHAAQLSRSGAPRIVPASDIPDAIRDRLVAGRPAIAGLGLDRPRIMAILNATPDSFSDGGLHHTREAASDHARRLVAEGADILDIGGESTRPGAETVDETVEIDRTAPVIARIRSESPVPISIDTRKARVAQAAFAAGATMLNDVSAMTFDPDMPAAAAASGHAICLMHAQGEPQVMQRDPRYEDVVLDVYDALDSRLDAAEATGIPRERLVADPGIGFGKTQAHNLAILANLSLFHALGVPLLLGASRKTFIGRIGGAPEPRDRMPGSVAVALAAVAQGVQIVRVHDMAETRQALALWGAAMEGDAR</sequence>
<dbReference type="UniPathway" id="UPA00077">
    <property type="reaction ID" value="UER00156"/>
</dbReference>
<evidence type="ECO:0000256" key="10">
    <source>
        <dbReference type="ARBA" id="ARBA00022909"/>
    </source>
</evidence>
<protein>
    <recommendedName>
        <fullName evidence="6 12">Dihydropteroate synthase</fullName>
        <shortName evidence="12">DHPS</shortName>
        <ecNumber evidence="5 12">2.5.1.15</ecNumber>
    </recommendedName>
    <alternativeName>
        <fullName evidence="11 12">Dihydropteroate pyrophosphorylase</fullName>
    </alternativeName>
</protein>
<dbReference type="PANTHER" id="PTHR20941">
    <property type="entry name" value="FOLATE SYNTHESIS PROTEINS"/>
    <property type="match status" value="1"/>
</dbReference>
<dbReference type="PROSITE" id="PS00792">
    <property type="entry name" value="DHPS_1"/>
    <property type="match status" value="1"/>
</dbReference>
<evidence type="ECO:0000256" key="1">
    <source>
        <dbReference type="ARBA" id="ARBA00000012"/>
    </source>
</evidence>
<keyword evidence="15" id="KW-1185">Reference proteome</keyword>
<proteinExistence type="inferred from homology"/>
<dbReference type="EMBL" id="QKZL01000010">
    <property type="protein sequence ID" value="PZX15211.1"/>
    <property type="molecule type" value="Genomic_DNA"/>
</dbReference>
<keyword evidence="8 12" id="KW-0479">Metal-binding</keyword>
<dbReference type="CDD" id="cd00739">
    <property type="entry name" value="DHPS"/>
    <property type="match status" value="1"/>
</dbReference>
<evidence type="ECO:0000256" key="12">
    <source>
        <dbReference type="RuleBase" id="RU361205"/>
    </source>
</evidence>
<accession>A0A2W7N561</accession>
<comment type="caution">
    <text evidence="14">The sequence shown here is derived from an EMBL/GenBank/DDBJ whole genome shotgun (WGS) entry which is preliminary data.</text>
</comment>
<gene>
    <name evidence="14" type="ORF">LX81_02514</name>
</gene>
<dbReference type="EC" id="2.5.1.15" evidence="5 12"/>
<dbReference type="FunFam" id="3.20.20.20:FF:000006">
    <property type="entry name" value="Dihydropteroate synthase"/>
    <property type="match status" value="1"/>
</dbReference>
<evidence type="ECO:0000256" key="3">
    <source>
        <dbReference type="ARBA" id="ARBA00004763"/>
    </source>
</evidence>
<dbReference type="GO" id="GO:0004156">
    <property type="term" value="F:dihydropteroate synthase activity"/>
    <property type="evidence" value="ECO:0007669"/>
    <property type="project" value="UniProtKB-EC"/>
</dbReference>
<evidence type="ECO:0000313" key="15">
    <source>
        <dbReference type="Proteomes" id="UP000248916"/>
    </source>
</evidence>
<feature type="domain" description="Pterin-binding" evidence="13">
    <location>
        <begin position="71"/>
        <end position="325"/>
    </location>
</feature>
<dbReference type="PROSITE" id="PS50972">
    <property type="entry name" value="PTERIN_BINDING"/>
    <property type="match status" value="1"/>
</dbReference>
<dbReference type="GO" id="GO:0005829">
    <property type="term" value="C:cytosol"/>
    <property type="evidence" value="ECO:0007669"/>
    <property type="project" value="TreeGrafter"/>
</dbReference>
<evidence type="ECO:0000259" key="13">
    <source>
        <dbReference type="PROSITE" id="PS50972"/>
    </source>
</evidence>
<evidence type="ECO:0000256" key="5">
    <source>
        <dbReference type="ARBA" id="ARBA00012458"/>
    </source>
</evidence>
<dbReference type="Pfam" id="PF00809">
    <property type="entry name" value="Pterin_bind"/>
    <property type="match status" value="1"/>
</dbReference>
<dbReference type="OrthoDB" id="9811744at2"/>
<comment type="catalytic activity">
    <reaction evidence="1">
        <text>(7,8-dihydropterin-6-yl)methyl diphosphate + 4-aminobenzoate = 7,8-dihydropteroate + diphosphate</text>
        <dbReference type="Rhea" id="RHEA:19949"/>
        <dbReference type="ChEBI" id="CHEBI:17836"/>
        <dbReference type="ChEBI" id="CHEBI:17839"/>
        <dbReference type="ChEBI" id="CHEBI:33019"/>
        <dbReference type="ChEBI" id="CHEBI:72950"/>
        <dbReference type="EC" id="2.5.1.15"/>
    </reaction>
</comment>
<dbReference type="InterPro" id="IPR006390">
    <property type="entry name" value="DHP_synth_dom"/>
</dbReference>
<dbReference type="GO" id="GO:0046654">
    <property type="term" value="P:tetrahydrofolate biosynthetic process"/>
    <property type="evidence" value="ECO:0007669"/>
    <property type="project" value="UniProtKB-UniPathway"/>
</dbReference>
<evidence type="ECO:0000256" key="11">
    <source>
        <dbReference type="ARBA" id="ARBA00030193"/>
    </source>
</evidence>
<comment type="function">
    <text evidence="12">Catalyzes the condensation of para-aminobenzoate (pABA) with 6-hydroxymethyl-7,8-dihydropterin diphosphate (DHPt-PP) to form 7,8-dihydropteroate (H2Pte), the immediate precursor of folate derivatives.</text>
</comment>
<keyword evidence="9 12" id="KW-0460">Magnesium</keyword>
<dbReference type="GO" id="GO:0046656">
    <property type="term" value="P:folic acid biosynthetic process"/>
    <property type="evidence" value="ECO:0007669"/>
    <property type="project" value="UniProtKB-KW"/>
</dbReference>
<dbReference type="InterPro" id="IPR011005">
    <property type="entry name" value="Dihydropteroate_synth-like_sf"/>
</dbReference>
<dbReference type="Gene3D" id="3.20.20.20">
    <property type="entry name" value="Dihydropteroate synthase-like"/>
    <property type="match status" value="1"/>
</dbReference>
<keyword evidence="7 12" id="KW-0808">Transferase</keyword>
<dbReference type="GO" id="GO:0046872">
    <property type="term" value="F:metal ion binding"/>
    <property type="evidence" value="ECO:0007669"/>
    <property type="project" value="UniProtKB-KW"/>
</dbReference>
<dbReference type="NCBIfam" id="TIGR01496">
    <property type="entry name" value="DHPS"/>
    <property type="match status" value="1"/>
</dbReference>
<comment type="pathway">
    <text evidence="3 12">Cofactor biosynthesis; tetrahydrofolate biosynthesis; 7,8-dihydrofolate from 2-amino-4-hydroxy-6-hydroxymethyl-7,8-dihydropteridine diphosphate and 4-aminobenzoate: step 1/2.</text>
</comment>
<evidence type="ECO:0000256" key="8">
    <source>
        <dbReference type="ARBA" id="ARBA00022723"/>
    </source>
</evidence>
<reference evidence="14 15" key="1">
    <citation type="submission" date="2018-06" db="EMBL/GenBank/DDBJ databases">
        <title>Genomic Encyclopedia of Archaeal and Bacterial Type Strains, Phase II (KMG-II): from individual species to whole genera.</title>
        <authorList>
            <person name="Goeker M."/>
        </authorList>
    </citation>
    <scope>NUCLEOTIDE SEQUENCE [LARGE SCALE GENOMIC DNA]</scope>
    <source>
        <strain evidence="14 15">DSM 22009</strain>
    </source>
</reference>
<evidence type="ECO:0000256" key="2">
    <source>
        <dbReference type="ARBA" id="ARBA00001946"/>
    </source>
</evidence>
<dbReference type="SUPFAM" id="SSF51717">
    <property type="entry name" value="Dihydropteroate synthetase-like"/>
    <property type="match status" value="1"/>
</dbReference>
<dbReference type="AlphaFoldDB" id="A0A2W7N561"/>
<evidence type="ECO:0000256" key="6">
    <source>
        <dbReference type="ARBA" id="ARBA00016919"/>
    </source>
</evidence>
<evidence type="ECO:0000256" key="9">
    <source>
        <dbReference type="ARBA" id="ARBA00022842"/>
    </source>
</evidence>
<keyword evidence="10 12" id="KW-0289">Folate biosynthesis</keyword>
<organism evidence="14 15">
    <name type="scientific">Palleronia aestuarii</name>
    <dbReference type="NCBI Taxonomy" id="568105"/>
    <lineage>
        <taxon>Bacteria</taxon>
        <taxon>Pseudomonadati</taxon>
        <taxon>Pseudomonadota</taxon>
        <taxon>Alphaproteobacteria</taxon>
        <taxon>Rhodobacterales</taxon>
        <taxon>Roseobacteraceae</taxon>
        <taxon>Palleronia</taxon>
    </lineage>
</organism>
<evidence type="ECO:0000313" key="14">
    <source>
        <dbReference type="EMBL" id="PZX15211.1"/>
    </source>
</evidence>
<name>A0A2W7N561_9RHOB</name>